<dbReference type="Proteomes" id="UP000324222">
    <property type="component" value="Unassembled WGS sequence"/>
</dbReference>
<dbReference type="EMBL" id="VSRR010002602">
    <property type="protein sequence ID" value="MPC32301.1"/>
    <property type="molecule type" value="Genomic_DNA"/>
</dbReference>
<proteinExistence type="predicted"/>
<feature type="compositionally biased region" description="Basic and acidic residues" evidence="1">
    <location>
        <begin position="1"/>
        <end position="20"/>
    </location>
</feature>
<comment type="caution">
    <text evidence="2">The sequence shown here is derived from an EMBL/GenBank/DDBJ whole genome shotgun (WGS) entry which is preliminary data.</text>
</comment>
<evidence type="ECO:0000313" key="2">
    <source>
        <dbReference type="EMBL" id="MPC32301.1"/>
    </source>
</evidence>
<reference evidence="2 3" key="1">
    <citation type="submission" date="2019-05" db="EMBL/GenBank/DDBJ databases">
        <title>Another draft genome of Portunus trituberculatus and its Hox gene families provides insights of decapod evolution.</title>
        <authorList>
            <person name="Jeong J.-H."/>
            <person name="Song I."/>
            <person name="Kim S."/>
            <person name="Choi T."/>
            <person name="Kim D."/>
            <person name="Ryu S."/>
            <person name="Kim W."/>
        </authorList>
    </citation>
    <scope>NUCLEOTIDE SEQUENCE [LARGE SCALE GENOMIC DNA]</scope>
    <source>
        <tissue evidence="2">Muscle</tissue>
    </source>
</reference>
<name>A0A5B7EDR5_PORTR</name>
<evidence type="ECO:0000256" key="1">
    <source>
        <dbReference type="SAM" id="MobiDB-lite"/>
    </source>
</evidence>
<feature type="compositionally biased region" description="Polar residues" evidence="1">
    <location>
        <begin position="49"/>
        <end position="62"/>
    </location>
</feature>
<feature type="compositionally biased region" description="Polar residues" evidence="1">
    <location>
        <begin position="21"/>
        <end position="38"/>
    </location>
</feature>
<gene>
    <name evidence="2" type="ORF">E2C01_025611</name>
</gene>
<accession>A0A5B7EDR5</accession>
<dbReference type="AlphaFoldDB" id="A0A5B7EDR5"/>
<dbReference type="OrthoDB" id="6360979at2759"/>
<feature type="region of interest" description="Disordered" evidence="1">
    <location>
        <begin position="1"/>
        <end position="62"/>
    </location>
</feature>
<evidence type="ECO:0000313" key="3">
    <source>
        <dbReference type="Proteomes" id="UP000324222"/>
    </source>
</evidence>
<organism evidence="2 3">
    <name type="scientific">Portunus trituberculatus</name>
    <name type="common">Swimming crab</name>
    <name type="synonym">Neptunus trituberculatus</name>
    <dbReference type="NCBI Taxonomy" id="210409"/>
    <lineage>
        <taxon>Eukaryota</taxon>
        <taxon>Metazoa</taxon>
        <taxon>Ecdysozoa</taxon>
        <taxon>Arthropoda</taxon>
        <taxon>Crustacea</taxon>
        <taxon>Multicrustacea</taxon>
        <taxon>Malacostraca</taxon>
        <taxon>Eumalacostraca</taxon>
        <taxon>Eucarida</taxon>
        <taxon>Decapoda</taxon>
        <taxon>Pleocyemata</taxon>
        <taxon>Brachyura</taxon>
        <taxon>Eubrachyura</taxon>
        <taxon>Portunoidea</taxon>
        <taxon>Portunidae</taxon>
        <taxon>Portuninae</taxon>
        <taxon>Portunus</taxon>
    </lineage>
</organism>
<sequence length="202" mass="21425">MSAQKGEAKGDRRGQSEHASVRSSSPAEGSSLGHTGRSSVPLDGARVTAGSTGLGSTENVSSAAAIHTAPRIPRPLISTQSPVPLGRMGRVAAAAAVVMVEEEEGREYTRCLINVVLVLDQMGMVIKEGFPCVAVMVVVEEAEIVYDIVSRVRWWGGGGLETRGGFSCDVRFTFLPRFVRSRTGDGTTVLERNTASPNMRHG</sequence>
<keyword evidence="3" id="KW-1185">Reference proteome</keyword>
<protein>
    <submittedName>
        <fullName evidence="2">Uncharacterized protein</fullName>
    </submittedName>
</protein>